<dbReference type="InterPro" id="IPR003903">
    <property type="entry name" value="UIM_dom"/>
</dbReference>
<dbReference type="OrthoDB" id="10264956at2759"/>
<comment type="caution">
    <text evidence="13">The sequence shown here is derived from an EMBL/GenBank/DDBJ whole genome shotgun (WGS) entry which is preliminary data.</text>
</comment>
<dbReference type="Gene3D" id="3.90.1480.20">
    <property type="entry name" value="Glycosyl transferase family 29"/>
    <property type="match status" value="1"/>
</dbReference>
<evidence type="ECO:0000256" key="1">
    <source>
        <dbReference type="ARBA" id="ARBA00004323"/>
    </source>
</evidence>
<reference evidence="13" key="2">
    <citation type="submission" date="2004-02" db="EMBL/GenBank/DDBJ databases">
        <authorList>
            <consortium name="Genoscope"/>
            <consortium name="Whitehead Institute Centre for Genome Research"/>
        </authorList>
    </citation>
    <scope>NUCLEOTIDE SEQUENCE</scope>
</reference>
<keyword evidence="10" id="KW-1015">Disulfide bond</keyword>
<dbReference type="Pfam" id="PF23085">
    <property type="entry name" value="RRM_PARP14_3"/>
    <property type="match status" value="1"/>
</dbReference>
<dbReference type="PANTHER" id="PTHR46032:SF6">
    <property type="entry name" value="CMP-N-ACETYLNEURAMINATE-BETA-GALACTOSAMIDE-ALPHA-2,3-SIALYLTRANSFERASE 1"/>
    <property type="match status" value="1"/>
</dbReference>
<keyword evidence="3" id="KW-0328">Glycosyltransferase</keyword>
<organism evidence="13">
    <name type="scientific">Tetraodon nigroviridis</name>
    <name type="common">Spotted green pufferfish</name>
    <name type="synonym">Chelonodon nigroviridis</name>
    <dbReference type="NCBI Taxonomy" id="99883"/>
    <lineage>
        <taxon>Eukaryota</taxon>
        <taxon>Metazoa</taxon>
        <taxon>Chordata</taxon>
        <taxon>Craniata</taxon>
        <taxon>Vertebrata</taxon>
        <taxon>Euteleostomi</taxon>
        <taxon>Actinopterygii</taxon>
        <taxon>Neopterygii</taxon>
        <taxon>Teleostei</taxon>
        <taxon>Neoteleostei</taxon>
        <taxon>Acanthomorphata</taxon>
        <taxon>Eupercaria</taxon>
        <taxon>Tetraodontiformes</taxon>
        <taxon>Tetradontoidea</taxon>
        <taxon>Tetraodontidae</taxon>
        <taxon>Tetraodon</taxon>
    </lineage>
</organism>
<dbReference type="SMART" id="SM00726">
    <property type="entry name" value="UIM"/>
    <property type="match status" value="2"/>
</dbReference>
<dbReference type="Gene3D" id="3.30.70.330">
    <property type="match status" value="1"/>
</dbReference>
<gene>
    <name evidence="13" type="ORF">GSTENG00026199001</name>
</gene>
<dbReference type="PROSITE" id="PS50330">
    <property type="entry name" value="UIM"/>
    <property type="match status" value="1"/>
</dbReference>
<evidence type="ECO:0000256" key="8">
    <source>
        <dbReference type="ARBA" id="ARBA00023034"/>
    </source>
</evidence>
<dbReference type="SUPFAM" id="SSF54928">
    <property type="entry name" value="RNA-binding domain, RBD"/>
    <property type="match status" value="1"/>
</dbReference>
<dbReference type="InterPro" id="IPR038578">
    <property type="entry name" value="GT29-like_sf"/>
</dbReference>
<evidence type="ECO:0000256" key="11">
    <source>
        <dbReference type="ARBA" id="ARBA00023180"/>
    </source>
</evidence>
<name>Q4S044_TETNG</name>
<evidence type="ECO:0000256" key="6">
    <source>
        <dbReference type="ARBA" id="ARBA00022968"/>
    </source>
</evidence>
<dbReference type="GO" id="GO:0003836">
    <property type="term" value="F:beta-galactoside (CMP) alpha-2,3-sialyltransferase activity"/>
    <property type="evidence" value="ECO:0007669"/>
    <property type="project" value="TreeGrafter"/>
</dbReference>
<comment type="subcellular location">
    <subcellularLocation>
        <location evidence="1">Golgi apparatus membrane</location>
        <topology evidence="1">Single-pass type II membrane protein</topology>
    </subcellularLocation>
</comment>
<dbReference type="GO" id="GO:0000139">
    <property type="term" value="C:Golgi membrane"/>
    <property type="evidence" value="ECO:0007669"/>
    <property type="project" value="UniProtKB-SubCell"/>
</dbReference>
<dbReference type="InterPro" id="IPR012677">
    <property type="entry name" value="Nucleotide-bd_a/b_plait_sf"/>
</dbReference>
<dbReference type="PANTHER" id="PTHR46032">
    <property type="entry name" value="ALPHA-2,3-SIALYLTRANSFERASE ST3GAL I ISOFORM X1"/>
    <property type="match status" value="1"/>
</dbReference>
<dbReference type="CDD" id="cd23966">
    <property type="entry name" value="GT29_ST3GAL1_2"/>
    <property type="match status" value="1"/>
</dbReference>
<sequence length="1219" mass="137097">MALGKRRKARTLALLFCVATFTTLLFSYTLRDPSVYFFKFASRLSDNLFSRGPCACGQCMTEPEDDPWFTERFNQSIQPLMSRENSALSDETFKWWQWLQSERQPANFSWVVEELFQLIPDGALYMDAGPERCRTCAVVGNSGNLKGSQYGRLIDSSDFIISECSWVEERELAKTGDVKKNPLLLMSARMNQAPTLGFEEDVGTKTTHHVMYPESAKDLDNGTSLVLIPFKTLDLQWIISALTTGTIKHTYVPVMSRIKANKDKVVIYSPTFFKYVYESWLEGHGRYPSTGFLSLLLAVHICDKVSVFGFGADQYGNWHHYWEENSLAGAFRHTGVHDGDYEYNEVHALQNTDLRVRRAAGKDQRRLLLRGIRPSTSVDFVELYVENTLGLTLEEYELCFPPARDSVLIQLGQPLTQDFQTLSAKISQRLINGASLTLEEVEQTDSVLVRNLQPSTSPEMLSLYFESRGGAHAVMDVTKLSESTARVSFADYDSVDLVLAQPHKLKGADLEVRPYFDFLQPTAASDPQADSPEDAGDKEQSSHMASEIPAETSQTAAAQGAEDLTEEVPLTDFISIADPVKLELFQLGNFQQKIKETHPDVIIQVKDNGVHIEAADQQTFEQVKDSLLQYFCQMAETYFLVESEEAQFLDRAEVKARLQRSMSQTPATYMVLDSNVVVSTEDIDVLTLKGMESEMQTVVTEFLTSQIESEVVVCMEPDVLKYIQAHCHRLLVDMDQVSVIPLESLDVSGFKVGGASGSCRGARLFSAPQCSVLNQCMQIYGHPVACSTAKEMLQGIVSSICTKTITVSSPGIARYLLEKDCTMFLSSMEEEFQVYITVNQQPWEPPAEQDFFHAAWAQMSTKNFNKVSVDVLKSVAEHNNQELLESAKKVITALDDGFLMDQTSANQCASSDDMDLYPTEEDEAPDATGAGILYTNESLSVEDEQLRSPEDLEEEANLSLAIQYSMDSNQRSMEEEEQLQKALMLSKEVNQYEMMESATDQLNEAISASLEEAVKASNTVQFHVFATNEASLQQVDTAFKKRVSQKQVVEKLDHRAAGDMTEYNKKCLEAIERKHGVEIQTEGTIINIFGFNKFVSQALYDVQLLLSRMLHSPSNQEILQKVQWVFYNPVSSSITPYSPDVIVFLENAWRMKMWKIEVLLDNQLHFINFREMQAHNTASGESVIISRESINTEVMDENHTYRAGKVFSASEGFIFLQAD</sequence>
<keyword evidence="7" id="KW-1133">Transmembrane helix</keyword>
<evidence type="ECO:0000256" key="5">
    <source>
        <dbReference type="ARBA" id="ARBA00022692"/>
    </source>
</evidence>
<dbReference type="Gene3D" id="3.30.720.50">
    <property type="match status" value="1"/>
</dbReference>
<dbReference type="InterPro" id="IPR051757">
    <property type="entry name" value="Beta-gal_alpha2-3_sialyltrans"/>
</dbReference>
<keyword evidence="8" id="KW-0333">Golgi apparatus</keyword>
<keyword evidence="5" id="KW-0812">Transmembrane</keyword>
<comment type="similarity">
    <text evidence="2">Belongs to the glycosyltransferase 29 family.</text>
</comment>
<evidence type="ECO:0000256" key="3">
    <source>
        <dbReference type="ARBA" id="ARBA00022676"/>
    </source>
</evidence>
<dbReference type="EMBL" id="CAAE01014785">
    <property type="protein sequence ID" value="CAG05988.1"/>
    <property type="molecule type" value="Genomic_DNA"/>
</dbReference>
<evidence type="ECO:0000256" key="2">
    <source>
        <dbReference type="ARBA" id="ARBA00006003"/>
    </source>
</evidence>
<dbReference type="InterPro" id="IPR035979">
    <property type="entry name" value="RBD_domain_sf"/>
</dbReference>
<dbReference type="AlphaFoldDB" id="Q4S044"/>
<keyword evidence="4" id="KW-0808">Transferase</keyword>
<dbReference type="Pfam" id="PF00777">
    <property type="entry name" value="Glyco_transf_29"/>
    <property type="match status" value="2"/>
</dbReference>
<feature type="region of interest" description="Disordered" evidence="12">
    <location>
        <begin position="522"/>
        <end position="562"/>
    </location>
</feature>
<keyword evidence="9" id="KW-0472">Membrane</keyword>
<dbReference type="GO" id="GO:0097503">
    <property type="term" value="P:sialylation"/>
    <property type="evidence" value="ECO:0007669"/>
    <property type="project" value="TreeGrafter"/>
</dbReference>
<protein>
    <submittedName>
        <fullName evidence="13">(spotted green pufferfish) hypothetical protein</fullName>
    </submittedName>
</protein>
<dbReference type="InterPro" id="IPR001675">
    <property type="entry name" value="Glyco_trans_29"/>
</dbReference>
<evidence type="ECO:0000256" key="10">
    <source>
        <dbReference type="ARBA" id="ARBA00023157"/>
    </source>
</evidence>
<proteinExistence type="inferred from homology"/>
<evidence type="ECO:0000256" key="9">
    <source>
        <dbReference type="ARBA" id="ARBA00023136"/>
    </source>
</evidence>
<dbReference type="SUPFAM" id="SSF117839">
    <property type="entry name" value="WWE domain"/>
    <property type="match status" value="1"/>
</dbReference>
<reference evidence="13" key="1">
    <citation type="journal article" date="2004" name="Nature">
        <title>Genome duplication in the teleost fish Tetraodon nigroviridis reveals the early vertebrate proto-karyotype.</title>
        <authorList>
            <person name="Jaillon O."/>
            <person name="Aury J.-M."/>
            <person name="Brunet F."/>
            <person name="Petit J.-L."/>
            <person name="Stange-Thomann N."/>
            <person name="Mauceli E."/>
            <person name="Bouneau L."/>
            <person name="Fischer C."/>
            <person name="Ozouf-Costaz C."/>
            <person name="Bernot A."/>
            <person name="Nicaud S."/>
            <person name="Jaffe D."/>
            <person name="Fisher S."/>
            <person name="Lutfalla G."/>
            <person name="Dossat C."/>
            <person name="Segurens B."/>
            <person name="Dasilva C."/>
            <person name="Salanoubat M."/>
            <person name="Levy M."/>
            <person name="Boudet N."/>
            <person name="Castellano S."/>
            <person name="Anthouard V."/>
            <person name="Jubin C."/>
            <person name="Castelli V."/>
            <person name="Katinka M."/>
            <person name="Vacherie B."/>
            <person name="Biemont C."/>
            <person name="Skalli Z."/>
            <person name="Cattolico L."/>
            <person name="Poulain J."/>
            <person name="De Berardinis V."/>
            <person name="Cruaud C."/>
            <person name="Duprat S."/>
            <person name="Brottier P."/>
            <person name="Coutanceau J.-P."/>
            <person name="Gouzy J."/>
            <person name="Parra G."/>
            <person name="Lardier G."/>
            <person name="Chapple C."/>
            <person name="McKernan K.J."/>
            <person name="McEwan P."/>
            <person name="Bosak S."/>
            <person name="Kellis M."/>
            <person name="Volff J.-N."/>
            <person name="Guigo R."/>
            <person name="Zody M.C."/>
            <person name="Mesirov J."/>
            <person name="Lindblad-Toh K."/>
            <person name="Birren B."/>
            <person name="Nusbaum C."/>
            <person name="Kahn D."/>
            <person name="Robinson-Rechavi M."/>
            <person name="Laudet V."/>
            <person name="Schachter V."/>
            <person name="Quetier F."/>
            <person name="Saurin W."/>
            <person name="Scarpelli C."/>
            <person name="Wincker P."/>
            <person name="Lander E.S."/>
            <person name="Weissenbach J."/>
            <person name="Roest Crollius H."/>
        </authorList>
    </citation>
    <scope>NUCLEOTIDE SEQUENCE [LARGE SCALE GENOMIC DNA]</scope>
</reference>
<accession>Q4S044</accession>
<evidence type="ECO:0000256" key="12">
    <source>
        <dbReference type="SAM" id="MobiDB-lite"/>
    </source>
</evidence>
<evidence type="ECO:0000313" key="13">
    <source>
        <dbReference type="EMBL" id="CAG05988.1"/>
    </source>
</evidence>
<evidence type="ECO:0000256" key="4">
    <source>
        <dbReference type="ARBA" id="ARBA00022679"/>
    </source>
</evidence>
<dbReference type="InterPro" id="IPR037197">
    <property type="entry name" value="WWE_dom_sf"/>
</dbReference>
<dbReference type="GO" id="GO:0003676">
    <property type="term" value="F:nucleic acid binding"/>
    <property type="evidence" value="ECO:0007669"/>
    <property type="project" value="InterPro"/>
</dbReference>
<dbReference type="FunFam" id="3.90.1480.20:FF:000015">
    <property type="entry name" value="Lactosylceramide alpha-2,3-sialyltransferase"/>
    <property type="match status" value="2"/>
</dbReference>
<keyword evidence="6" id="KW-0735">Signal-anchor</keyword>
<evidence type="ECO:0000256" key="7">
    <source>
        <dbReference type="ARBA" id="ARBA00022989"/>
    </source>
</evidence>
<keyword evidence="11" id="KW-0325">Glycoprotein</keyword>
<dbReference type="KEGG" id="tng:GSTEN00026199G001"/>